<evidence type="ECO:0000313" key="3">
    <source>
        <dbReference type="Proteomes" id="UP000236370"/>
    </source>
</evidence>
<name>A0A2J8LXN6_PANTR</name>
<protein>
    <submittedName>
        <fullName evidence="2">NKX2-5 isoform 4</fullName>
    </submittedName>
</protein>
<proteinExistence type="predicted"/>
<evidence type="ECO:0000313" key="2">
    <source>
        <dbReference type="EMBL" id="PNI52053.1"/>
    </source>
</evidence>
<dbReference type="AlphaFoldDB" id="A0A2J8LXN6"/>
<gene>
    <name evidence="2" type="ORF">CK820_G0025733</name>
</gene>
<evidence type="ECO:0000256" key="1">
    <source>
        <dbReference type="SAM" id="MobiDB-lite"/>
    </source>
</evidence>
<feature type="region of interest" description="Disordered" evidence="1">
    <location>
        <begin position="96"/>
        <end position="119"/>
    </location>
</feature>
<organism evidence="2 3">
    <name type="scientific">Pan troglodytes</name>
    <name type="common">Chimpanzee</name>
    <dbReference type="NCBI Taxonomy" id="9598"/>
    <lineage>
        <taxon>Eukaryota</taxon>
        <taxon>Metazoa</taxon>
        <taxon>Chordata</taxon>
        <taxon>Craniata</taxon>
        <taxon>Vertebrata</taxon>
        <taxon>Euteleostomi</taxon>
        <taxon>Mammalia</taxon>
        <taxon>Eutheria</taxon>
        <taxon>Euarchontoglires</taxon>
        <taxon>Primates</taxon>
        <taxon>Haplorrhini</taxon>
        <taxon>Catarrhini</taxon>
        <taxon>Hominidae</taxon>
        <taxon>Pan</taxon>
    </lineage>
</organism>
<feature type="compositionally biased region" description="Basic and acidic residues" evidence="1">
    <location>
        <begin position="101"/>
        <end position="114"/>
    </location>
</feature>
<accession>A0A2J8LXN6</accession>
<dbReference type="Proteomes" id="UP000236370">
    <property type="component" value="Unassembled WGS sequence"/>
</dbReference>
<sequence>MFPSPALTPTPFSVKDILNLEQQQRSLAAAGELSARLEATLAPSSCMLAAFKPEAYAGPEAAAPGLPELRAELGRAPSPAKCASAFPAAPAFYPRAYSDPDPAKDPRAEKKGCELPRGQRPPVLFSSALSQPDFLQMLSETCRWLPVHLAE</sequence>
<reference evidence="2 3" key="1">
    <citation type="submission" date="2017-12" db="EMBL/GenBank/DDBJ databases">
        <title>High-resolution comparative analysis of great ape genomes.</title>
        <authorList>
            <person name="Pollen A."/>
            <person name="Hastie A."/>
            <person name="Hormozdiari F."/>
            <person name="Dougherty M."/>
            <person name="Liu R."/>
            <person name="Chaisson M."/>
            <person name="Hoppe E."/>
            <person name="Hill C."/>
            <person name="Pang A."/>
            <person name="Hillier L."/>
            <person name="Baker C."/>
            <person name="Armstrong J."/>
            <person name="Shendure J."/>
            <person name="Paten B."/>
            <person name="Wilson R."/>
            <person name="Chao H."/>
            <person name="Schneider V."/>
            <person name="Ventura M."/>
            <person name="Kronenberg Z."/>
            <person name="Murali S."/>
            <person name="Gordon D."/>
            <person name="Cantsilieris S."/>
            <person name="Munson K."/>
            <person name="Nelson B."/>
            <person name="Raja A."/>
            <person name="Underwood J."/>
            <person name="Diekhans M."/>
            <person name="Fiddes I."/>
            <person name="Haussler D."/>
            <person name="Eichler E."/>
        </authorList>
    </citation>
    <scope>NUCLEOTIDE SEQUENCE [LARGE SCALE GENOMIC DNA]</scope>
    <source>
        <strain evidence="2">Yerkes chimp pedigree #C0471</strain>
    </source>
</reference>
<comment type="caution">
    <text evidence="2">The sequence shown here is derived from an EMBL/GenBank/DDBJ whole genome shotgun (WGS) entry which is preliminary data.</text>
</comment>
<dbReference type="EMBL" id="NBAG03000276">
    <property type="protein sequence ID" value="PNI52053.1"/>
    <property type="molecule type" value="Genomic_DNA"/>
</dbReference>